<dbReference type="InterPro" id="IPR025178">
    <property type="entry name" value="Lnb_N"/>
</dbReference>
<dbReference type="Proteomes" id="UP000281128">
    <property type="component" value="Unassembled WGS sequence"/>
</dbReference>
<protein>
    <submittedName>
        <fullName evidence="3">DUF4105 domain-containing protein</fullName>
    </submittedName>
</protein>
<name>A0A3A8AZA2_9RHOB</name>
<gene>
    <name evidence="3" type="ORF">D6850_05380</name>
</gene>
<dbReference type="Pfam" id="PF13387">
    <property type="entry name" value="Lnb_N"/>
    <property type="match status" value="1"/>
</dbReference>
<dbReference type="OrthoDB" id="274718at2"/>
<evidence type="ECO:0000313" key="4">
    <source>
        <dbReference type="Proteomes" id="UP000281128"/>
    </source>
</evidence>
<evidence type="ECO:0000259" key="2">
    <source>
        <dbReference type="Pfam" id="PF13387"/>
    </source>
</evidence>
<feature type="domain" description="Lnb N-terminal periplasmic" evidence="2">
    <location>
        <begin position="93"/>
        <end position="242"/>
    </location>
</feature>
<evidence type="ECO:0000256" key="1">
    <source>
        <dbReference type="SAM" id="Phobius"/>
    </source>
</evidence>
<evidence type="ECO:0000313" key="3">
    <source>
        <dbReference type="EMBL" id="RKF17286.1"/>
    </source>
</evidence>
<feature type="transmembrane region" description="Helical" evidence="1">
    <location>
        <begin position="31"/>
        <end position="50"/>
    </location>
</feature>
<proteinExistence type="predicted"/>
<dbReference type="PROSITE" id="PS51257">
    <property type="entry name" value="PROKAR_LIPOPROTEIN"/>
    <property type="match status" value="1"/>
</dbReference>
<reference evidence="3 4" key="1">
    <citation type="submission" date="2018-09" db="EMBL/GenBank/DDBJ databases">
        <title>Roseovarius spongiae sp. nov., isolated from a marine sponge.</title>
        <authorList>
            <person name="Zhuang L."/>
            <person name="Luo L."/>
        </authorList>
    </citation>
    <scope>NUCLEOTIDE SEQUENCE [LARGE SCALE GENOMIC DNA]</scope>
    <source>
        <strain evidence="3 4">HN-E21</strain>
    </source>
</reference>
<sequence length="299" mass="33425">MAGWLRITLLAALAFVGCGFALLAWRRRWGALWIGMAGLLSAAALSWSGVEPRQNRDWRAEVARTVTADFNADGTVTLHNVRDFRWKTETEAAERWESRTYDPDAITSVDMILSVWGSPLIAHTLVSFGFEDGRHIAFSGEIRKEKGESYSTLGGFFREYELALIAADERDIVHLRTDARGEEVSLYPIDMPADLRRDLFLALLRLGNDLADAPQWYNTATKNCTTVPFRLLRRLTDGAPLDAAVLFSGLLPDYTYRLGVLPDGMSLAEIERRARLGRLGPATEDGVAFSRAMRANWRG</sequence>
<organism evidence="3 4">
    <name type="scientific">Roseovarius spongiae</name>
    <dbReference type="NCBI Taxonomy" id="2320272"/>
    <lineage>
        <taxon>Bacteria</taxon>
        <taxon>Pseudomonadati</taxon>
        <taxon>Pseudomonadota</taxon>
        <taxon>Alphaproteobacteria</taxon>
        <taxon>Rhodobacterales</taxon>
        <taxon>Roseobacteraceae</taxon>
        <taxon>Roseovarius</taxon>
    </lineage>
</organism>
<keyword evidence="4" id="KW-1185">Reference proteome</keyword>
<keyword evidence="1" id="KW-0472">Membrane</keyword>
<feature type="transmembrane region" description="Helical" evidence="1">
    <location>
        <begin position="7"/>
        <end position="25"/>
    </location>
</feature>
<keyword evidence="1" id="KW-1133">Transmembrane helix</keyword>
<accession>A0A3A8AZA2</accession>
<comment type="caution">
    <text evidence="3">The sequence shown here is derived from an EMBL/GenBank/DDBJ whole genome shotgun (WGS) entry which is preliminary data.</text>
</comment>
<dbReference type="AlphaFoldDB" id="A0A3A8AZA2"/>
<dbReference type="EMBL" id="RAPE01000001">
    <property type="protein sequence ID" value="RKF17286.1"/>
    <property type="molecule type" value="Genomic_DNA"/>
</dbReference>
<keyword evidence="1" id="KW-0812">Transmembrane</keyword>